<dbReference type="Pfam" id="PF04235">
    <property type="entry name" value="DUF418"/>
    <property type="match status" value="1"/>
</dbReference>
<keyword evidence="1" id="KW-0472">Membrane</keyword>
<dbReference type="AlphaFoldDB" id="A0A9X2DQ04"/>
<evidence type="ECO:0000313" key="4">
    <source>
        <dbReference type="Proteomes" id="UP001139179"/>
    </source>
</evidence>
<sequence length="387" mass="42560">MTELDAAETAKKQRALSLDIARGSMLFLIILSHIPLFLYMIEPGVLTKVAGSTALDHLLNVLMEIIVDNRARPLFAILFGYGLVMIYRKQQERKDADEAKRIIKRRCWYFIIFGAILAGVAGGQDILMTYGIAGLLLVSSLNKDNSKILKYVLVSTIICLLYIPLLWGGILLGNQAYGLPIELTGQETYVNTFLEGLIAIPIIPLFTHLFFPVIPSVLIGIWLGNRNLLSKPHDHIKLLKQLTIGGLTLSLAGAIPLVLINDVWFPGFFAAGIAYGVHIITGFAGGVGYAALFGLLGITIKKHGTIVKAITAMGKRSLTFFVTHEVLIVLFLSPIAFNLGAVLTVTTSVLFGLAMWVVTLSVAYLMDRHQIEGPLERYMRYVTYKKG</sequence>
<feature type="transmembrane region" description="Helical" evidence="1">
    <location>
        <begin position="241"/>
        <end position="260"/>
    </location>
</feature>
<feature type="transmembrane region" description="Helical" evidence="1">
    <location>
        <begin position="272"/>
        <end position="298"/>
    </location>
</feature>
<evidence type="ECO:0000256" key="1">
    <source>
        <dbReference type="SAM" id="Phobius"/>
    </source>
</evidence>
<dbReference type="PANTHER" id="PTHR30590:SF2">
    <property type="entry name" value="INNER MEMBRANE PROTEIN"/>
    <property type="match status" value="1"/>
</dbReference>
<feature type="domain" description="DUF418" evidence="2">
    <location>
        <begin position="224"/>
        <end position="386"/>
    </location>
</feature>
<dbReference type="InterPro" id="IPR007349">
    <property type="entry name" value="DUF418"/>
</dbReference>
<gene>
    <name evidence="3" type="ORF">M3202_10765</name>
</gene>
<organism evidence="3 4">
    <name type="scientific">Halalkalibacter oceani</name>
    <dbReference type="NCBI Taxonomy" id="1653776"/>
    <lineage>
        <taxon>Bacteria</taxon>
        <taxon>Bacillati</taxon>
        <taxon>Bacillota</taxon>
        <taxon>Bacilli</taxon>
        <taxon>Bacillales</taxon>
        <taxon>Bacillaceae</taxon>
        <taxon>Halalkalibacter</taxon>
    </lineage>
</organism>
<keyword evidence="4" id="KW-1185">Reference proteome</keyword>
<evidence type="ECO:0000259" key="2">
    <source>
        <dbReference type="Pfam" id="PF04235"/>
    </source>
</evidence>
<feature type="transmembrane region" description="Helical" evidence="1">
    <location>
        <begin position="318"/>
        <end position="337"/>
    </location>
</feature>
<accession>A0A9X2DQ04</accession>
<keyword evidence="1" id="KW-1133">Transmembrane helix</keyword>
<feature type="transmembrane region" description="Helical" evidence="1">
    <location>
        <begin position="108"/>
        <end position="136"/>
    </location>
</feature>
<feature type="transmembrane region" description="Helical" evidence="1">
    <location>
        <begin position="343"/>
        <end position="365"/>
    </location>
</feature>
<evidence type="ECO:0000313" key="3">
    <source>
        <dbReference type="EMBL" id="MCM3714571.1"/>
    </source>
</evidence>
<feature type="transmembrane region" description="Helical" evidence="1">
    <location>
        <begin position="20"/>
        <end position="41"/>
    </location>
</feature>
<feature type="transmembrane region" description="Helical" evidence="1">
    <location>
        <begin position="148"/>
        <end position="167"/>
    </location>
</feature>
<reference evidence="3" key="1">
    <citation type="submission" date="2022-05" db="EMBL/GenBank/DDBJ databases">
        <title>Comparative Genomics of Spacecraft Associated Microbes.</title>
        <authorList>
            <person name="Tran M.T."/>
            <person name="Wright A."/>
            <person name="Seuylemezian A."/>
            <person name="Eisen J."/>
            <person name="Coil D."/>
        </authorList>
    </citation>
    <scope>NUCLEOTIDE SEQUENCE</scope>
    <source>
        <strain evidence="3">214.1.1</strain>
    </source>
</reference>
<dbReference type="RefSeq" id="WP_251223343.1">
    <property type="nucleotide sequence ID" value="NZ_JAMBOL010000008.1"/>
</dbReference>
<feature type="transmembrane region" description="Helical" evidence="1">
    <location>
        <begin position="71"/>
        <end position="87"/>
    </location>
</feature>
<keyword evidence="1" id="KW-0812">Transmembrane</keyword>
<dbReference type="EMBL" id="JAMBOL010000008">
    <property type="protein sequence ID" value="MCM3714571.1"/>
    <property type="molecule type" value="Genomic_DNA"/>
</dbReference>
<dbReference type="PANTHER" id="PTHR30590">
    <property type="entry name" value="INNER MEMBRANE PROTEIN"/>
    <property type="match status" value="1"/>
</dbReference>
<proteinExistence type="predicted"/>
<comment type="caution">
    <text evidence="3">The sequence shown here is derived from an EMBL/GenBank/DDBJ whole genome shotgun (WGS) entry which is preliminary data.</text>
</comment>
<name>A0A9X2DQ04_9BACI</name>
<protein>
    <submittedName>
        <fullName evidence="3">DUF418 domain-containing protein</fullName>
    </submittedName>
</protein>
<dbReference type="Proteomes" id="UP001139179">
    <property type="component" value="Unassembled WGS sequence"/>
</dbReference>
<dbReference type="InterPro" id="IPR052529">
    <property type="entry name" value="Bact_Transport_Assoc"/>
</dbReference>